<proteinExistence type="predicted"/>
<organism evidence="1 2">
    <name type="scientific">Phanerochaete sordida</name>
    <dbReference type="NCBI Taxonomy" id="48140"/>
    <lineage>
        <taxon>Eukaryota</taxon>
        <taxon>Fungi</taxon>
        <taxon>Dikarya</taxon>
        <taxon>Basidiomycota</taxon>
        <taxon>Agaricomycotina</taxon>
        <taxon>Agaricomycetes</taxon>
        <taxon>Polyporales</taxon>
        <taxon>Phanerochaetaceae</taxon>
        <taxon>Phanerochaete</taxon>
    </lineage>
</organism>
<evidence type="ECO:0000313" key="2">
    <source>
        <dbReference type="Proteomes" id="UP000703269"/>
    </source>
</evidence>
<protein>
    <submittedName>
        <fullName evidence="1">Uncharacterized protein</fullName>
    </submittedName>
</protein>
<dbReference type="Proteomes" id="UP000703269">
    <property type="component" value="Unassembled WGS sequence"/>
</dbReference>
<gene>
    <name evidence="1" type="ORF">PsYK624_171900</name>
</gene>
<keyword evidence="2" id="KW-1185">Reference proteome</keyword>
<evidence type="ECO:0000313" key="1">
    <source>
        <dbReference type="EMBL" id="GJF00887.1"/>
    </source>
</evidence>
<sequence length="171" mass="19083">MFPILPVFSRPFGFIIPFKAALHNQRVGLGNGAAGGAGLGGHRAYATKWVKDGARLAELARAKTKKNVLMVQAREQPTAVRGELKVVFFDPRTLSSDPVLRARVLDQVYRSAKARAEWKIGNRLCIIWGEPHPSVQGHNRFLKADTKIHVTVTFCNYFPNPCLRKDHIDIV</sequence>
<name>A0A9P3LMU9_9APHY</name>
<dbReference type="AlphaFoldDB" id="A0A9P3LMU9"/>
<accession>A0A9P3LMU9</accession>
<dbReference type="EMBL" id="BPQB01000229">
    <property type="protein sequence ID" value="GJF00887.1"/>
    <property type="molecule type" value="Genomic_DNA"/>
</dbReference>
<comment type="caution">
    <text evidence="1">The sequence shown here is derived from an EMBL/GenBank/DDBJ whole genome shotgun (WGS) entry which is preliminary data.</text>
</comment>
<reference evidence="1 2" key="1">
    <citation type="submission" date="2021-08" db="EMBL/GenBank/DDBJ databases">
        <title>Draft Genome Sequence of Phanerochaete sordida strain YK-624.</title>
        <authorList>
            <person name="Mori T."/>
            <person name="Dohra H."/>
            <person name="Suzuki T."/>
            <person name="Kawagishi H."/>
            <person name="Hirai H."/>
        </authorList>
    </citation>
    <scope>NUCLEOTIDE SEQUENCE [LARGE SCALE GENOMIC DNA]</scope>
    <source>
        <strain evidence="1 2">YK-624</strain>
    </source>
</reference>